<proteinExistence type="predicted"/>
<feature type="domain" description="PASTA" evidence="2">
    <location>
        <begin position="183"/>
        <end position="250"/>
    </location>
</feature>
<gene>
    <name evidence="3" type="ORF">BFP71_11210</name>
</gene>
<keyword evidence="1" id="KW-0812">Transmembrane</keyword>
<dbReference type="Pfam" id="PF03793">
    <property type="entry name" value="PASTA"/>
    <property type="match status" value="2"/>
</dbReference>
<dbReference type="PROSITE" id="PS51178">
    <property type="entry name" value="PASTA"/>
    <property type="match status" value="2"/>
</dbReference>
<comment type="caution">
    <text evidence="3">The sequence shown here is derived from an EMBL/GenBank/DDBJ whole genome shotgun (WGS) entry which is preliminary data.</text>
</comment>
<dbReference type="Gene3D" id="3.30.10.20">
    <property type="match status" value="3"/>
</dbReference>
<dbReference type="RefSeq" id="WP_069835559.1">
    <property type="nucleotide sequence ID" value="NZ_MDGQ01000005.1"/>
</dbReference>
<dbReference type="InterPro" id="IPR005543">
    <property type="entry name" value="PASTA_dom"/>
</dbReference>
<dbReference type="CDD" id="cd06577">
    <property type="entry name" value="PASTA_pknB"/>
    <property type="match status" value="3"/>
</dbReference>
<accession>A0A1E5SY41</accession>
<name>A0A1E5SY41_9BACT</name>
<keyword evidence="1" id="KW-1133">Transmembrane helix</keyword>
<dbReference type="OrthoDB" id="9803895at2"/>
<dbReference type="EMBL" id="MDGQ01000005">
    <property type="protein sequence ID" value="OEK04054.1"/>
    <property type="molecule type" value="Genomic_DNA"/>
</dbReference>
<evidence type="ECO:0000259" key="2">
    <source>
        <dbReference type="PROSITE" id="PS51178"/>
    </source>
</evidence>
<keyword evidence="4" id="KW-1185">Reference proteome</keyword>
<dbReference type="AlphaFoldDB" id="A0A1E5SY41"/>
<dbReference type="SMART" id="SM00740">
    <property type="entry name" value="PASTA"/>
    <property type="match status" value="3"/>
</dbReference>
<dbReference type="STRING" id="1563681.BFP71_11210"/>
<feature type="transmembrane region" description="Helical" evidence="1">
    <location>
        <begin position="12"/>
        <end position="34"/>
    </location>
</feature>
<dbReference type="Proteomes" id="UP000095552">
    <property type="component" value="Unassembled WGS sequence"/>
</dbReference>
<evidence type="ECO:0000313" key="4">
    <source>
        <dbReference type="Proteomes" id="UP000095552"/>
    </source>
</evidence>
<reference evidence="3 4" key="1">
    <citation type="submission" date="2016-08" db="EMBL/GenBank/DDBJ databases">
        <title>Draft genome of Fabibacter sp. strain SK-8.</title>
        <authorList>
            <person name="Wong S.-K."/>
            <person name="Hamasaki K."/>
            <person name="Yoshizawa S."/>
        </authorList>
    </citation>
    <scope>NUCLEOTIDE SEQUENCE [LARGE SCALE GENOMIC DNA]</scope>
    <source>
        <strain evidence="3 4">SK-8</strain>
    </source>
</reference>
<organism evidence="3 4">
    <name type="scientific">Roseivirga misakiensis</name>
    <dbReference type="NCBI Taxonomy" id="1563681"/>
    <lineage>
        <taxon>Bacteria</taxon>
        <taxon>Pseudomonadati</taxon>
        <taxon>Bacteroidota</taxon>
        <taxon>Cytophagia</taxon>
        <taxon>Cytophagales</taxon>
        <taxon>Roseivirgaceae</taxon>
        <taxon>Roseivirga</taxon>
    </lineage>
</organism>
<protein>
    <recommendedName>
        <fullName evidence="2">PASTA domain-containing protein</fullName>
    </recommendedName>
</protein>
<keyword evidence="1" id="KW-0472">Membrane</keyword>
<feature type="domain" description="PASTA" evidence="2">
    <location>
        <begin position="40"/>
        <end position="108"/>
    </location>
</feature>
<evidence type="ECO:0000313" key="3">
    <source>
        <dbReference type="EMBL" id="OEK04054.1"/>
    </source>
</evidence>
<dbReference type="SUPFAM" id="SSF54184">
    <property type="entry name" value="Penicillin-binding protein 2x (pbp-2x), c-terminal domain"/>
    <property type="match status" value="1"/>
</dbReference>
<evidence type="ECO:0000256" key="1">
    <source>
        <dbReference type="SAM" id="Phobius"/>
    </source>
</evidence>
<sequence>MSNKPFTIFRFLKNIGIMAGIFTVLLLFFFYVYLPATTNHNETITVPDLVGTSFDNIDELLTNRDLRYEVVVDSGYSERFDPETILSQNPKGGSKVKENRKIYLTLNANVPPQIRMPNLINTDLLNAEDILISNGLKRGEITYVPDLRENAVIKQELEGEEIEPGSMLYKGSTIDLIIGNGVGIETFPIPDFLSKTLEEVKFQVEGFGFSNFEINYIPNDTVPEPVVYKQLPPMGEVVRKNQLVEVWISMEEPPTENEEGEGDQGGNQ</sequence>